<dbReference type="AlphaFoldDB" id="A0A3M2U635"/>
<protein>
    <submittedName>
        <fullName evidence="1">Rhs element Vgr protein</fullName>
    </submittedName>
</protein>
<name>A0A3M2U635_PSEYM</name>
<sequence>MVFGDDQTVFPKLAPVAYQQDSGMVATDPVVKRFDLRMETRTSRTTRRDYDFE</sequence>
<feature type="non-terminal residue" evidence="1">
    <location>
        <position position="53"/>
    </location>
</feature>
<reference evidence="1 2" key="1">
    <citation type="submission" date="2018-08" db="EMBL/GenBank/DDBJ databases">
        <title>Recombination of ecologically and evolutionarily significant loci maintains genetic cohesion in the Pseudomonas syringae species complex.</title>
        <authorList>
            <person name="Dillon M."/>
            <person name="Thakur S."/>
            <person name="Almeida R.N.D."/>
            <person name="Weir B.S."/>
            <person name="Guttman D.S."/>
        </authorList>
    </citation>
    <scope>NUCLEOTIDE SEQUENCE [LARGE SCALE GENOMIC DNA]</scope>
    <source>
        <strain evidence="1 2">88_10</strain>
    </source>
</reference>
<dbReference type="Proteomes" id="UP000282378">
    <property type="component" value="Unassembled WGS sequence"/>
</dbReference>
<proteinExistence type="predicted"/>
<dbReference type="EMBL" id="RBNL01004873">
    <property type="protein sequence ID" value="RML21778.1"/>
    <property type="molecule type" value="Genomic_DNA"/>
</dbReference>
<evidence type="ECO:0000313" key="1">
    <source>
        <dbReference type="EMBL" id="RML21778.1"/>
    </source>
</evidence>
<evidence type="ECO:0000313" key="2">
    <source>
        <dbReference type="Proteomes" id="UP000282378"/>
    </source>
</evidence>
<dbReference type="SUPFAM" id="SSF69279">
    <property type="entry name" value="Phage tail proteins"/>
    <property type="match status" value="1"/>
</dbReference>
<accession>A0A3M2U635</accession>
<organism evidence="1 2">
    <name type="scientific">Pseudomonas syringae pv. maculicola</name>
    <dbReference type="NCBI Taxonomy" id="59511"/>
    <lineage>
        <taxon>Bacteria</taxon>
        <taxon>Pseudomonadati</taxon>
        <taxon>Pseudomonadota</taxon>
        <taxon>Gammaproteobacteria</taxon>
        <taxon>Pseudomonadales</taxon>
        <taxon>Pseudomonadaceae</taxon>
        <taxon>Pseudomonas</taxon>
    </lineage>
</organism>
<gene>
    <name evidence="1" type="ORF">APX70_07715</name>
</gene>
<comment type="caution">
    <text evidence="1">The sequence shown here is derived from an EMBL/GenBank/DDBJ whole genome shotgun (WGS) entry which is preliminary data.</text>
</comment>